<name>A0ABY9HTC4_9ACTN</name>
<dbReference type="InterPro" id="IPR005801">
    <property type="entry name" value="ADC_synthase"/>
</dbReference>
<evidence type="ECO:0000256" key="4">
    <source>
        <dbReference type="ARBA" id="ARBA00023235"/>
    </source>
</evidence>
<dbReference type="EMBL" id="CP120997">
    <property type="protein sequence ID" value="WLQ37228.1"/>
    <property type="molecule type" value="Genomic_DNA"/>
</dbReference>
<dbReference type="Pfam" id="PF00425">
    <property type="entry name" value="Chorismate_bind"/>
    <property type="match status" value="1"/>
</dbReference>
<evidence type="ECO:0000256" key="6">
    <source>
        <dbReference type="SAM" id="MobiDB-lite"/>
    </source>
</evidence>
<gene>
    <name evidence="8" type="ORF">P8A18_28995</name>
</gene>
<dbReference type="NCBIfam" id="TIGR00543">
    <property type="entry name" value="isochor_syn"/>
    <property type="match status" value="1"/>
</dbReference>
<feature type="compositionally biased region" description="Pro residues" evidence="6">
    <location>
        <begin position="211"/>
        <end position="223"/>
    </location>
</feature>
<dbReference type="RefSeq" id="WP_306059250.1">
    <property type="nucleotide sequence ID" value="NZ_CP120997.1"/>
</dbReference>
<dbReference type="PANTHER" id="PTHR42839">
    <property type="entry name" value="ISOCHORISMATE SYNTHASE ENTC"/>
    <property type="match status" value="1"/>
</dbReference>
<proteinExistence type="inferred from homology"/>
<dbReference type="EC" id="5.4.4.2" evidence="3"/>
<evidence type="ECO:0000259" key="7">
    <source>
        <dbReference type="Pfam" id="PF00425"/>
    </source>
</evidence>
<keyword evidence="4 8" id="KW-0413">Isomerase</keyword>
<evidence type="ECO:0000256" key="2">
    <source>
        <dbReference type="ARBA" id="ARBA00005297"/>
    </source>
</evidence>
<organism evidence="8 9">
    <name type="scientific">Streptomyces castrisilvae</name>
    <dbReference type="NCBI Taxonomy" id="3033811"/>
    <lineage>
        <taxon>Bacteria</taxon>
        <taxon>Bacillati</taxon>
        <taxon>Actinomycetota</taxon>
        <taxon>Actinomycetes</taxon>
        <taxon>Kitasatosporales</taxon>
        <taxon>Streptomycetaceae</taxon>
        <taxon>Streptomyces</taxon>
    </lineage>
</organism>
<comment type="similarity">
    <text evidence="2">Belongs to the isochorismate synthase family.</text>
</comment>
<feature type="domain" description="Chorismate-utilising enzyme C-terminal" evidence="7">
    <location>
        <begin position="233"/>
        <end position="486"/>
    </location>
</feature>
<accession>A0ABY9HTC4</accession>
<dbReference type="SUPFAM" id="SSF56322">
    <property type="entry name" value="ADC synthase"/>
    <property type="match status" value="1"/>
</dbReference>
<dbReference type="Gene3D" id="3.60.120.10">
    <property type="entry name" value="Anthranilate synthase"/>
    <property type="match status" value="1"/>
</dbReference>
<dbReference type="InterPro" id="IPR004561">
    <property type="entry name" value="IsoChor_synthase"/>
</dbReference>
<keyword evidence="9" id="KW-1185">Reference proteome</keyword>
<feature type="region of interest" description="Disordered" evidence="6">
    <location>
        <begin position="210"/>
        <end position="231"/>
    </location>
</feature>
<evidence type="ECO:0000313" key="8">
    <source>
        <dbReference type="EMBL" id="WLQ37228.1"/>
    </source>
</evidence>
<reference evidence="8 9" key="1">
    <citation type="submission" date="2023-03" db="EMBL/GenBank/DDBJ databases">
        <title>Isolation and description of six Streptomyces strains from soil environments, able to metabolize different microbial glucans.</title>
        <authorList>
            <person name="Widen T."/>
            <person name="Larsbrink J."/>
        </authorList>
    </citation>
    <scope>NUCLEOTIDE SEQUENCE [LARGE SCALE GENOMIC DNA]</scope>
    <source>
        <strain evidence="8 9">Mut1</strain>
    </source>
</reference>
<sequence>MATDASLLYLAALPEADRSALDLASSQDLLGVCRRAVDAARLRGRPVLTSWAMPVPYTDALDVWRRSRRVADRAMLWRSAWDSTFLVAAGTAHDLSADGEDRIGAVRAAWAELADGAVTGGGPTAELPTGQGPLLVGGVAFAPAAGTSRPPFPDALMWVPSVQIRGTAAATGRGAPLGELRLNAVVDRDSDPVRVSRDLLDLAERCLSPMPAAPDGPVTPPLPRESAELPPADDWKSLVGRAVRRMREGAFEKVVLAREVRYVADRSFDVPAAVDRLGRAYPEATLFAVRDSGFEFVGATPEYLVRLTGGTVHTLGLAGTTPRGATPEEDAAYERDLTGSAKILHEHDVVVRMLREALTTDCADLTVAPSPTVLKLANVQHLSTPVQGKLAEDAPGILEFAERLHPTPALGGHPRAASLDWLAKNEGLDRGWYAGGVGWSDTSGQGEFAVAIRSALIHGNVASLYAGCGIVADSDPEEEYLETCAKLRPMLHALGLA</sequence>
<evidence type="ECO:0000256" key="5">
    <source>
        <dbReference type="ARBA" id="ARBA00041564"/>
    </source>
</evidence>
<dbReference type="GO" id="GO:0008909">
    <property type="term" value="F:isochorismate synthase activity"/>
    <property type="evidence" value="ECO:0007669"/>
    <property type="project" value="UniProtKB-EC"/>
</dbReference>
<dbReference type="PANTHER" id="PTHR42839:SF2">
    <property type="entry name" value="ISOCHORISMATE SYNTHASE ENTC"/>
    <property type="match status" value="1"/>
</dbReference>
<evidence type="ECO:0000256" key="1">
    <source>
        <dbReference type="ARBA" id="ARBA00000799"/>
    </source>
</evidence>
<dbReference type="InterPro" id="IPR015890">
    <property type="entry name" value="Chorismate_C"/>
</dbReference>
<protein>
    <recommendedName>
        <fullName evidence="3">isochorismate synthase</fullName>
        <ecNumber evidence="3">5.4.4.2</ecNumber>
    </recommendedName>
    <alternativeName>
        <fullName evidence="5">Isochorismate mutase</fullName>
    </alternativeName>
</protein>
<comment type="catalytic activity">
    <reaction evidence="1">
        <text>chorismate = isochorismate</text>
        <dbReference type="Rhea" id="RHEA:18985"/>
        <dbReference type="ChEBI" id="CHEBI:29748"/>
        <dbReference type="ChEBI" id="CHEBI:29780"/>
        <dbReference type="EC" id="5.4.4.2"/>
    </reaction>
</comment>
<evidence type="ECO:0000313" key="9">
    <source>
        <dbReference type="Proteomes" id="UP001239522"/>
    </source>
</evidence>
<evidence type="ECO:0000256" key="3">
    <source>
        <dbReference type="ARBA" id="ARBA00012824"/>
    </source>
</evidence>
<dbReference type="Proteomes" id="UP001239522">
    <property type="component" value="Chromosome"/>
</dbReference>